<accession>A0A0N1HCC1</accession>
<dbReference type="InterPro" id="IPR010634">
    <property type="entry name" value="DUF1223"/>
</dbReference>
<dbReference type="SUPFAM" id="SSF52833">
    <property type="entry name" value="Thioredoxin-like"/>
    <property type="match status" value="1"/>
</dbReference>
<keyword evidence="2" id="KW-1185">Reference proteome</keyword>
<dbReference type="RefSeq" id="XP_018001900.1">
    <property type="nucleotide sequence ID" value="XM_018145673.1"/>
</dbReference>
<gene>
    <name evidence="1" type="ORF">AB675_5461</name>
</gene>
<evidence type="ECO:0008006" key="3">
    <source>
        <dbReference type="Google" id="ProtNLM"/>
    </source>
</evidence>
<evidence type="ECO:0000313" key="2">
    <source>
        <dbReference type="Proteomes" id="UP000038010"/>
    </source>
</evidence>
<dbReference type="Proteomes" id="UP000038010">
    <property type="component" value="Unassembled WGS sequence"/>
</dbReference>
<protein>
    <recommendedName>
        <fullName evidence="3">DUF1223 domain-containing protein</fullName>
    </recommendedName>
</protein>
<proteinExistence type="predicted"/>
<dbReference type="PANTHER" id="PTHR36057">
    <property type="match status" value="1"/>
</dbReference>
<dbReference type="InterPro" id="IPR036249">
    <property type="entry name" value="Thioredoxin-like_sf"/>
</dbReference>
<dbReference type="GeneID" id="28737553"/>
<comment type="caution">
    <text evidence="1">The sequence shown here is derived from an EMBL/GenBank/DDBJ whole genome shotgun (WGS) entry which is preliminary data.</text>
</comment>
<dbReference type="Pfam" id="PF06764">
    <property type="entry name" value="DUF1223"/>
    <property type="match status" value="1"/>
</dbReference>
<reference evidence="1 2" key="1">
    <citation type="submission" date="2015-06" db="EMBL/GenBank/DDBJ databases">
        <title>Draft genome of the ant-associated black yeast Phialophora attae CBS 131958.</title>
        <authorList>
            <person name="Moreno L.F."/>
            <person name="Stielow B.J."/>
            <person name="de Hoog S."/>
            <person name="Vicente V.A."/>
            <person name="Weiss V.A."/>
            <person name="de Vries M."/>
            <person name="Cruz L.M."/>
            <person name="Souza E.M."/>
        </authorList>
    </citation>
    <scope>NUCLEOTIDE SEQUENCE [LARGE SCALE GENOMIC DNA]</scope>
    <source>
        <strain evidence="1 2">CBS 131958</strain>
    </source>
</reference>
<dbReference type="STRING" id="1664694.A0A0N1HCC1"/>
<evidence type="ECO:0000313" key="1">
    <source>
        <dbReference type="EMBL" id="KPI41937.1"/>
    </source>
</evidence>
<name>A0A0N1HCC1_9EURO</name>
<dbReference type="VEuPathDB" id="FungiDB:AB675_5461"/>
<dbReference type="PANTHER" id="PTHR36057:SF1">
    <property type="entry name" value="LIPOPROTEIN LIPID ATTACHMENT SITE-LIKE PROTEIN, PUTATIVE (DUF1223)-RELATED"/>
    <property type="match status" value="1"/>
</dbReference>
<sequence>MSFMSKFLALFRRKKQHSSACMMSLEDNHVHTDACFVNIVPLSLVELFSSQGCVSCPPALPNIYKTVLANPNALLLTYNVTYWDGKSGWKDTFAQNQWDQRQKAYATKNGKPGVYTPQVIWDGLADGVGGKEEEMMDIAAKGIAARERVDVGSVTLSIFGDEIRIASDRTEAEHCDVTVVAYNSREQAVKVGAGPNKKKKIAHNNVVVDMMKLGTWNGGNVLLALPAAGDSSLERAVFLQAGPGGSIAAVAKV</sequence>
<organism evidence="1 2">
    <name type="scientific">Cyphellophora attinorum</name>
    <dbReference type="NCBI Taxonomy" id="1664694"/>
    <lineage>
        <taxon>Eukaryota</taxon>
        <taxon>Fungi</taxon>
        <taxon>Dikarya</taxon>
        <taxon>Ascomycota</taxon>
        <taxon>Pezizomycotina</taxon>
        <taxon>Eurotiomycetes</taxon>
        <taxon>Chaetothyriomycetidae</taxon>
        <taxon>Chaetothyriales</taxon>
        <taxon>Cyphellophoraceae</taxon>
        <taxon>Cyphellophora</taxon>
    </lineage>
</organism>
<dbReference type="EMBL" id="LFJN01000008">
    <property type="protein sequence ID" value="KPI41937.1"/>
    <property type="molecule type" value="Genomic_DNA"/>
</dbReference>
<dbReference type="OrthoDB" id="938668at2759"/>
<dbReference type="AlphaFoldDB" id="A0A0N1HCC1"/>